<evidence type="ECO:0000313" key="2">
    <source>
        <dbReference type="EMBL" id="ADE77688.1"/>
    </source>
</evidence>
<feature type="transmembrane region" description="Helical" evidence="1">
    <location>
        <begin position="34"/>
        <end position="59"/>
    </location>
</feature>
<dbReference type="EMBL" id="BT124439">
    <property type="protein sequence ID" value="ADE77688.1"/>
    <property type="molecule type" value="mRNA"/>
</dbReference>
<name>D5ADR9_PICSI</name>
<sequence>MLMETLAYVCEYLSVSLFVCSVSLLRGKEEKDRAYFMTCGGTAGTLGGMGLYVSFTAFFTGC</sequence>
<organism evidence="2">
    <name type="scientific">Picea sitchensis</name>
    <name type="common">Sitka spruce</name>
    <name type="synonym">Pinus sitchensis</name>
    <dbReference type="NCBI Taxonomy" id="3332"/>
    <lineage>
        <taxon>Eukaryota</taxon>
        <taxon>Viridiplantae</taxon>
        <taxon>Streptophyta</taxon>
        <taxon>Embryophyta</taxon>
        <taxon>Tracheophyta</taxon>
        <taxon>Spermatophyta</taxon>
        <taxon>Pinopsida</taxon>
        <taxon>Pinidae</taxon>
        <taxon>Conifers I</taxon>
        <taxon>Pinales</taxon>
        <taxon>Pinaceae</taxon>
        <taxon>Picea</taxon>
    </lineage>
</organism>
<proteinExistence type="evidence at transcript level"/>
<protein>
    <submittedName>
        <fullName evidence="2">Uncharacterized protein</fullName>
    </submittedName>
</protein>
<reference evidence="2" key="1">
    <citation type="submission" date="2010-04" db="EMBL/GenBank/DDBJ databases">
        <authorList>
            <person name="Reid K.E."/>
            <person name="Liao N."/>
            <person name="Chan S."/>
            <person name="Docking R."/>
            <person name="Taylor G."/>
            <person name="Moore R."/>
            <person name="Mayo M."/>
            <person name="Munro S."/>
            <person name="King J."/>
            <person name="Yanchuk A."/>
            <person name="Holt R."/>
            <person name="Jones S."/>
            <person name="Marra M."/>
            <person name="Ritland C.E."/>
            <person name="Ritland K."/>
            <person name="Bohlmann J."/>
        </authorList>
    </citation>
    <scope>NUCLEOTIDE SEQUENCE</scope>
    <source>
        <tissue evidence="2">Bud</tissue>
    </source>
</reference>
<keyword evidence="1" id="KW-0812">Transmembrane</keyword>
<dbReference type="AlphaFoldDB" id="D5ADR9"/>
<keyword evidence="1" id="KW-1133">Transmembrane helix</keyword>
<accession>D5ADR9</accession>
<keyword evidence="1" id="KW-0472">Membrane</keyword>
<evidence type="ECO:0000256" key="1">
    <source>
        <dbReference type="SAM" id="Phobius"/>
    </source>
</evidence>
<feature type="transmembrane region" description="Helical" evidence="1">
    <location>
        <begin position="6"/>
        <end position="25"/>
    </location>
</feature>